<evidence type="ECO:0000313" key="2">
    <source>
        <dbReference type="EMBL" id="SUZ47868.1"/>
    </source>
</evidence>
<evidence type="ECO:0000259" key="1">
    <source>
        <dbReference type="Pfam" id="PF09084"/>
    </source>
</evidence>
<gene>
    <name evidence="2" type="ORF">METZ01_LOCUS722</name>
</gene>
<dbReference type="GO" id="GO:0009228">
    <property type="term" value="P:thiamine biosynthetic process"/>
    <property type="evidence" value="ECO:0007669"/>
    <property type="project" value="InterPro"/>
</dbReference>
<dbReference type="SUPFAM" id="SSF53850">
    <property type="entry name" value="Periplasmic binding protein-like II"/>
    <property type="match status" value="1"/>
</dbReference>
<dbReference type="PANTHER" id="PTHR31528">
    <property type="entry name" value="4-AMINO-5-HYDROXYMETHYL-2-METHYLPYRIMIDINE PHOSPHATE SYNTHASE THI11-RELATED"/>
    <property type="match status" value="1"/>
</dbReference>
<dbReference type="InterPro" id="IPR027939">
    <property type="entry name" value="NMT1/THI5"/>
</dbReference>
<protein>
    <recommendedName>
        <fullName evidence="1">SsuA/THI5-like domain-containing protein</fullName>
    </recommendedName>
</protein>
<feature type="domain" description="SsuA/THI5-like" evidence="1">
    <location>
        <begin position="25"/>
        <end position="237"/>
    </location>
</feature>
<dbReference type="PANTHER" id="PTHR31528:SF3">
    <property type="entry name" value="THIAMINE BIOSYNTHESIS PROTEIN HI_0357-RELATED"/>
    <property type="match status" value="1"/>
</dbReference>
<accession>A0A381N2H6</accession>
<dbReference type="Gene3D" id="3.40.190.10">
    <property type="entry name" value="Periplasmic binding protein-like II"/>
    <property type="match status" value="2"/>
</dbReference>
<organism evidence="2">
    <name type="scientific">marine metagenome</name>
    <dbReference type="NCBI Taxonomy" id="408172"/>
    <lineage>
        <taxon>unclassified sequences</taxon>
        <taxon>metagenomes</taxon>
        <taxon>ecological metagenomes</taxon>
    </lineage>
</organism>
<dbReference type="Pfam" id="PF09084">
    <property type="entry name" value="NMT1"/>
    <property type="match status" value="1"/>
</dbReference>
<sequence length="313" mass="34142">MAVVGCSDSDTESQELILTLDWFQNANHAGIYEAVDKGFFAEEGLNVVVEPPADPTAILSLVASGDSDFGMFYQPDLMQARNAGVPVLAVAGVVQRPLNSMMALQSSGIDRPGKLAGKKVGYPGIPWNEAMLTTMLETDGLSREDVELVDVGFALSQALLSGTVDAVVGAYWTHELIVMENEGHVANVILPDEWGVPTYYELVLVTSEKTVRDRPEMVEKFVKAFTKGYERALLDPQGSIDTLLSMNPDAEIDESVDRAGVELIVPLWQSENQPFGSLVPERWTSFADWMKSKGLIDESLEPSAAYDSSFTEQ</sequence>
<dbReference type="EMBL" id="UINC01000039">
    <property type="protein sequence ID" value="SUZ47868.1"/>
    <property type="molecule type" value="Genomic_DNA"/>
</dbReference>
<proteinExistence type="predicted"/>
<reference evidence="2" key="1">
    <citation type="submission" date="2018-05" db="EMBL/GenBank/DDBJ databases">
        <authorList>
            <person name="Lanie J.A."/>
            <person name="Ng W.-L."/>
            <person name="Kazmierczak K.M."/>
            <person name="Andrzejewski T.M."/>
            <person name="Davidsen T.M."/>
            <person name="Wayne K.J."/>
            <person name="Tettelin H."/>
            <person name="Glass J.I."/>
            <person name="Rusch D."/>
            <person name="Podicherti R."/>
            <person name="Tsui H.-C.T."/>
            <person name="Winkler M.E."/>
        </authorList>
    </citation>
    <scope>NUCLEOTIDE SEQUENCE</scope>
</reference>
<dbReference type="InterPro" id="IPR015168">
    <property type="entry name" value="SsuA/THI5"/>
</dbReference>
<name>A0A381N2H6_9ZZZZ</name>
<dbReference type="AlphaFoldDB" id="A0A381N2H6"/>